<feature type="domain" description="AB hydrolase-1" evidence="1">
    <location>
        <begin position="44"/>
        <end position="291"/>
    </location>
</feature>
<dbReference type="Gene3D" id="3.40.50.1820">
    <property type="entry name" value="alpha/beta hydrolase"/>
    <property type="match status" value="1"/>
</dbReference>
<dbReference type="PRINTS" id="PR00412">
    <property type="entry name" value="EPOXHYDRLASE"/>
</dbReference>
<keyword evidence="3" id="KW-1185">Reference proteome</keyword>
<dbReference type="InterPro" id="IPR000073">
    <property type="entry name" value="AB_hydrolase_1"/>
</dbReference>
<dbReference type="AlphaFoldDB" id="A0A853ABL8"/>
<dbReference type="Pfam" id="PF12697">
    <property type="entry name" value="Abhydrolase_6"/>
    <property type="match status" value="1"/>
</dbReference>
<comment type="caution">
    <text evidence="2">The sequence shown here is derived from an EMBL/GenBank/DDBJ whole genome shotgun (WGS) entry which is preliminary data.</text>
</comment>
<dbReference type="RefSeq" id="WP_343049868.1">
    <property type="nucleotide sequence ID" value="NZ_BAABFH010000001.1"/>
</dbReference>
<organism evidence="2 3">
    <name type="scientific">Saccharopolyspora hordei</name>
    <dbReference type="NCBI Taxonomy" id="1838"/>
    <lineage>
        <taxon>Bacteria</taxon>
        <taxon>Bacillati</taxon>
        <taxon>Actinomycetota</taxon>
        <taxon>Actinomycetes</taxon>
        <taxon>Pseudonocardiales</taxon>
        <taxon>Pseudonocardiaceae</taxon>
        <taxon>Saccharopolyspora</taxon>
    </lineage>
</organism>
<dbReference type="InterPro" id="IPR029058">
    <property type="entry name" value="AB_hydrolase_fold"/>
</dbReference>
<gene>
    <name evidence="2" type="ORF">HNR68_000135</name>
</gene>
<reference evidence="2 3" key="1">
    <citation type="submission" date="2020-07" db="EMBL/GenBank/DDBJ databases">
        <title>Sequencing the genomes of 1000 actinobacteria strains.</title>
        <authorList>
            <person name="Klenk H.-P."/>
        </authorList>
    </citation>
    <scope>NUCLEOTIDE SEQUENCE [LARGE SCALE GENOMIC DNA]</scope>
    <source>
        <strain evidence="2 3">DSM 44065</strain>
    </source>
</reference>
<evidence type="ECO:0000313" key="3">
    <source>
        <dbReference type="Proteomes" id="UP000587002"/>
    </source>
</evidence>
<dbReference type="PRINTS" id="PR00111">
    <property type="entry name" value="ABHYDROLASE"/>
</dbReference>
<dbReference type="PANTHER" id="PTHR43798:SF33">
    <property type="entry name" value="HYDROLASE, PUTATIVE (AFU_ORTHOLOGUE AFUA_2G14860)-RELATED"/>
    <property type="match status" value="1"/>
</dbReference>
<evidence type="ECO:0000313" key="2">
    <source>
        <dbReference type="EMBL" id="NYI81505.1"/>
    </source>
</evidence>
<dbReference type="InterPro" id="IPR000639">
    <property type="entry name" value="Epox_hydrolase-like"/>
</dbReference>
<dbReference type="PANTHER" id="PTHR43798">
    <property type="entry name" value="MONOACYLGLYCEROL LIPASE"/>
    <property type="match status" value="1"/>
</dbReference>
<protein>
    <submittedName>
        <fullName evidence="2">Pimeloyl-ACP methyl ester carboxylesterase</fullName>
    </submittedName>
</protein>
<dbReference type="SUPFAM" id="SSF53474">
    <property type="entry name" value="alpha/beta-Hydrolases"/>
    <property type="match status" value="1"/>
</dbReference>
<dbReference type="GO" id="GO:0016020">
    <property type="term" value="C:membrane"/>
    <property type="evidence" value="ECO:0007669"/>
    <property type="project" value="TreeGrafter"/>
</dbReference>
<dbReference type="InterPro" id="IPR050266">
    <property type="entry name" value="AB_hydrolase_sf"/>
</dbReference>
<dbReference type="Proteomes" id="UP000587002">
    <property type="component" value="Unassembled WGS sequence"/>
</dbReference>
<evidence type="ECO:0000259" key="1">
    <source>
        <dbReference type="Pfam" id="PF12697"/>
    </source>
</evidence>
<dbReference type="EMBL" id="JACCFJ010000001">
    <property type="protein sequence ID" value="NYI81505.1"/>
    <property type="molecule type" value="Genomic_DNA"/>
</dbReference>
<accession>A0A853ABL8</accession>
<dbReference type="GO" id="GO:0003824">
    <property type="term" value="F:catalytic activity"/>
    <property type="evidence" value="ECO:0007669"/>
    <property type="project" value="InterPro"/>
</dbReference>
<name>A0A853ABL8_9PSEU</name>
<sequence>MVIPELRPTERVMQISGADLHYWTYHEDREGAEARSAAVETDTVVMVHGLRGTHHGLELIAAGLPDHRVVVPDLPGFGDSGPMTGRRHDVAGYAHVVTALIERLGGRERPVVLLGHSFGSIVAARVAATRPELLRKLVLVNPIATPALRGPRVLLSGLTSAYYALGKRLPPRAGQSLLSNRLVVLAASRAMTRTKDKQLREFIDANHLRHFSRFHSPALVSETFEASTTHTVADHADDIRTPTLLIAGESDEIAPLAGQRELAARMSDAQLVVIPDVGHLVHYETPAEASAAVRRFLGAA</sequence>
<proteinExistence type="predicted"/>